<evidence type="ECO:0000256" key="1">
    <source>
        <dbReference type="ARBA" id="ARBA00004741"/>
    </source>
</evidence>
<evidence type="ECO:0000256" key="7">
    <source>
        <dbReference type="ARBA" id="ARBA00023239"/>
    </source>
</evidence>
<dbReference type="NCBIfam" id="NF008865">
    <property type="entry name" value="PRK11898.1"/>
    <property type="match status" value="1"/>
</dbReference>
<dbReference type="CDD" id="cd04905">
    <property type="entry name" value="ACT_CM-PDT"/>
    <property type="match status" value="1"/>
</dbReference>
<feature type="domain" description="ACT" evidence="11">
    <location>
        <begin position="197"/>
        <end position="274"/>
    </location>
</feature>
<dbReference type="InterPro" id="IPR018528">
    <property type="entry name" value="Preph_deHydtase_CS"/>
</dbReference>
<keyword evidence="13" id="KW-1185">Reference proteome</keyword>
<keyword evidence="6 9" id="KW-0584">Phenylalanine biosynthesis</keyword>
<feature type="domain" description="Prephenate dehydratase" evidence="10">
    <location>
        <begin position="4"/>
        <end position="184"/>
    </location>
</feature>
<dbReference type="EC" id="4.2.1.51" evidence="2 9"/>
<keyword evidence="4 9" id="KW-0028">Amino-acid biosynthesis</keyword>
<evidence type="ECO:0000259" key="10">
    <source>
        <dbReference type="PROSITE" id="PS51171"/>
    </source>
</evidence>
<evidence type="ECO:0000256" key="5">
    <source>
        <dbReference type="ARBA" id="ARBA00023141"/>
    </source>
</evidence>
<evidence type="ECO:0000256" key="2">
    <source>
        <dbReference type="ARBA" id="ARBA00013147"/>
    </source>
</evidence>
<dbReference type="Gene3D" id="3.30.70.260">
    <property type="match status" value="1"/>
</dbReference>
<dbReference type="PROSITE" id="PS51171">
    <property type="entry name" value="PREPHENATE_DEHYDR_3"/>
    <property type="match status" value="1"/>
</dbReference>
<dbReference type="Proteomes" id="UP000282196">
    <property type="component" value="Unassembled WGS sequence"/>
</dbReference>
<evidence type="ECO:0000256" key="4">
    <source>
        <dbReference type="ARBA" id="ARBA00022605"/>
    </source>
</evidence>
<name>A0A388TJS8_9BACT</name>
<sequence length="277" mass="31675">MPDKLAYLGPEGTYSHQAAEKYKTPNLELVPLSTITKVIDSINSGYYQYGVVPIENMIEGSVTTTLDKLARKNNKLYIIEEIDIPIKHQLLALKGVKKSDVRVIFSHQQALEQCQGFLEKEFPNVKIIEVKSTAEAARRIKEKHLSDRAAIGSRGAKKTYNLEFLCEHIADYKNNFTRFVVLTKELRYPIDKSLTSFVFSCRKDKPGSLFNILRFLAEAKINMTKIESRPSKTVLGDYIFFIDIDGSPKQTKVQKALDNIQKQSDFFKLLGVYQRRK</sequence>
<comment type="caution">
    <text evidence="12">The sequence shown here is derived from an EMBL/GenBank/DDBJ whole genome shotgun (WGS) entry which is preliminary data.</text>
</comment>
<dbReference type="UniPathway" id="UPA00121">
    <property type="reaction ID" value="UER00345"/>
</dbReference>
<dbReference type="GO" id="GO:0004664">
    <property type="term" value="F:prephenate dehydratase activity"/>
    <property type="evidence" value="ECO:0007669"/>
    <property type="project" value="UniProtKB-UniRule"/>
</dbReference>
<dbReference type="EMBL" id="BGZP01000004">
    <property type="protein sequence ID" value="GBR77577.1"/>
    <property type="molecule type" value="Genomic_DNA"/>
</dbReference>
<dbReference type="SUPFAM" id="SSF53850">
    <property type="entry name" value="Periplasmic binding protein-like II"/>
    <property type="match status" value="1"/>
</dbReference>
<proteinExistence type="predicted"/>
<accession>A0A388TJS8</accession>
<dbReference type="GO" id="GO:0009094">
    <property type="term" value="P:L-phenylalanine biosynthetic process"/>
    <property type="evidence" value="ECO:0007669"/>
    <property type="project" value="UniProtKB-UniPathway"/>
</dbReference>
<evidence type="ECO:0000256" key="8">
    <source>
        <dbReference type="ARBA" id="ARBA00047848"/>
    </source>
</evidence>
<evidence type="ECO:0000313" key="13">
    <source>
        <dbReference type="Proteomes" id="UP000282196"/>
    </source>
</evidence>
<dbReference type="InterPro" id="IPR001086">
    <property type="entry name" value="Preph_deHydtase"/>
</dbReference>
<dbReference type="Pfam" id="PF01842">
    <property type="entry name" value="ACT"/>
    <property type="match status" value="1"/>
</dbReference>
<dbReference type="Gene3D" id="3.40.190.10">
    <property type="entry name" value="Periplasmic binding protein-like II"/>
    <property type="match status" value="2"/>
</dbReference>
<gene>
    <name evidence="9 12" type="primary">pheA</name>
    <name evidence="12" type="ORF">RDn1_236</name>
</gene>
<dbReference type="CDD" id="cd13633">
    <property type="entry name" value="PBP2_Sa-PDT_like"/>
    <property type="match status" value="1"/>
</dbReference>
<keyword evidence="7 9" id="KW-0456">Lyase</keyword>
<evidence type="ECO:0000256" key="6">
    <source>
        <dbReference type="ARBA" id="ARBA00023222"/>
    </source>
</evidence>
<evidence type="ECO:0000259" key="11">
    <source>
        <dbReference type="PROSITE" id="PS51671"/>
    </source>
</evidence>
<dbReference type="PROSITE" id="PS51671">
    <property type="entry name" value="ACT"/>
    <property type="match status" value="1"/>
</dbReference>
<dbReference type="FunFam" id="3.40.190.10:FF:000034">
    <property type="entry name" value="Chorismate mutase/prephenate dehydratase"/>
    <property type="match status" value="1"/>
</dbReference>
<dbReference type="GO" id="GO:0005737">
    <property type="term" value="C:cytoplasm"/>
    <property type="evidence" value="ECO:0007669"/>
    <property type="project" value="TreeGrafter"/>
</dbReference>
<evidence type="ECO:0000313" key="12">
    <source>
        <dbReference type="EMBL" id="GBR77577.1"/>
    </source>
</evidence>
<dbReference type="AlphaFoldDB" id="A0A388TJS8"/>
<evidence type="ECO:0000256" key="3">
    <source>
        <dbReference type="ARBA" id="ARBA00021872"/>
    </source>
</evidence>
<comment type="catalytic activity">
    <reaction evidence="8 9">
        <text>prephenate + H(+) = 3-phenylpyruvate + CO2 + H2O</text>
        <dbReference type="Rhea" id="RHEA:21648"/>
        <dbReference type="ChEBI" id="CHEBI:15377"/>
        <dbReference type="ChEBI" id="CHEBI:15378"/>
        <dbReference type="ChEBI" id="CHEBI:16526"/>
        <dbReference type="ChEBI" id="CHEBI:18005"/>
        <dbReference type="ChEBI" id="CHEBI:29934"/>
        <dbReference type="EC" id="4.2.1.51"/>
    </reaction>
</comment>
<dbReference type="InterPro" id="IPR045865">
    <property type="entry name" value="ACT-like_dom_sf"/>
</dbReference>
<evidence type="ECO:0000256" key="9">
    <source>
        <dbReference type="RuleBase" id="RU361254"/>
    </source>
</evidence>
<reference evidence="12 13" key="1">
    <citation type="journal article" date="2019" name="ISME J.">
        <title>Genome analyses of uncultured TG2/ZB3 bacteria in 'Margulisbacteria' specifically attached to ectosymbiotic spirochetes of protists in the termite gut.</title>
        <authorList>
            <person name="Utami Y.D."/>
            <person name="Kuwahara H."/>
            <person name="Igai K."/>
            <person name="Murakami T."/>
            <person name="Sugaya K."/>
            <person name="Morikawa T."/>
            <person name="Nagura Y."/>
            <person name="Yuki M."/>
            <person name="Deevong P."/>
            <person name="Inoue T."/>
            <person name="Kihara K."/>
            <person name="Lo N."/>
            <person name="Yamada A."/>
            <person name="Ohkuma M."/>
            <person name="Hongoh Y."/>
        </authorList>
    </citation>
    <scope>NUCLEOTIDE SEQUENCE [LARGE SCALE GENOMIC DNA]</scope>
    <source>
        <strain evidence="12">RsDinE6-01</strain>
    </source>
</reference>
<dbReference type="PROSITE" id="PS00857">
    <property type="entry name" value="PREPHENATE_DEHYDR_1"/>
    <property type="match status" value="1"/>
</dbReference>
<dbReference type="PANTHER" id="PTHR21022:SF19">
    <property type="entry name" value="PREPHENATE DEHYDRATASE-RELATED"/>
    <property type="match status" value="1"/>
</dbReference>
<comment type="pathway">
    <text evidence="1 9">Amino-acid biosynthesis; L-phenylalanine biosynthesis; phenylpyruvate from prephenate: step 1/1.</text>
</comment>
<dbReference type="PROSITE" id="PS00858">
    <property type="entry name" value="PREPHENATE_DEHYDR_2"/>
    <property type="match status" value="1"/>
</dbReference>
<keyword evidence="5 9" id="KW-0057">Aromatic amino acid biosynthesis</keyword>
<dbReference type="InterPro" id="IPR002912">
    <property type="entry name" value="ACT_dom"/>
</dbReference>
<organism evidence="12 13">
    <name type="scientific">Candidatus Termititenax dinenymphae</name>
    <dbReference type="NCBI Taxonomy" id="2218523"/>
    <lineage>
        <taxon>Bacteria</taxon>
        <taxon>Bacillati</taxon>
        <taxon>Candidatus Margulisiibacteriota</taxon>
        <taxon>Candidatus Termititenacia</taxon>
        <taxon>Candidatus Termititenacales</taxon>
        <taxon>Candidatus Termititenacaceae</taxon>
        <taxon>Candidatus Termititenax</taxon>
    </lineage>
</organism>
<dbReference type="SUPFAM" id="SSF55021">
    <property type="entry name" value="ACT-like"/>
    <property type="match status" value="1"/>
</dbReference>
<dbReference type="PANTHER" id="PTHR21022">
    <property type="entry name" value="PREPHENATE DEHYDRATASE P PROTEIN"/>
    <property type="match status" value="1"/>
</dbReference>
<dbReference type="Pfam" id="PF00800">
    <property type="entry name" value="PDT"/>
    <property type="match status" value="1"/>
</dbReference>
<protein>
    <recommendedName>
        <fullName evidence="3 9">Prephenate dehydratase</fullName>
        <shortName evidence="9">PDT</shortName>
        <ecNumber evidence="2 9">4.2.1.51</ecNumber>
    </recommendedName>
</protein>